<dbReference type="SUPFAM" id="SSF55073">
    <property type="entry name" value="Nucleotide cyclase"/>
    <property type="match status" value="1"/>
</dbReference>
<reference evidence="6" key="1">
    <citation type="journal article" date="2019" name="Int. J. Syst. Evol. Microbiol.">
        <title>The Global Catalogue of Microorganisms (GCM) 10K type strain sequencing project: providing services to taxonomists for standard genome sequencing and annotation.</title>
        <authorList>
            <consortium name="The Broad Institute Genomics Platform"/>
            <consortium name="The Broad Institute Genome Sequencing Center for Infectious Disease"/>
            <person name="Wu L."/>
            <person name="Ma J."/>
        </authorList>
    </citation>
    <scope>NUCLEOTIDE SEQUENCE [LARGE SCALE GENOMIC DNA]</scope>
    <source>
        <strain evidence="6">CCUG 58412</strain>
    </source>
</reference>
<keyword evidence="3" id="KW-0472">Membrane</keyword>
<dbReference type="Proteomes" id="UP001597128">
    <property type="component" value="Unassembled WGS sequence"/>
</dbReference>
<comment type="catalytic activity">
    <reaction evidence="2">
        <text>2 GTP = 3',3'-c-di-GMP + 2 diphosphate</text>
        <dbReference type="Rhea" id="RHEA:24898"/>
        <dbReference type="ChEBI" id="CHEBI:33019"/>
        <dbReference type="ChEBI" id="CHEBI:37565"/>
        <dbReference type="ChEBI" id="CHEBI:58805"/>
        <dbReference type="EC" id="2.7.7.65"/>
    </reaction>
</comment>
<dbReference type="EMBL" id="JBHTKB010000001">
    <property type="protein sequence ID" value="MFD0913130.1"/>
    <property type="molecule type" value="Genomic_DNA"/>
</dbReference>
<comment type="caution">
    <text evidence="5">The sequence shown here is derived from an EMBL/GenBank/DDBJ whole genome shotgun (WGS) entry which is preliminary data.</text>
</comment>
<accession>A0ABW3F859</accession>
<feature type="transmembrane region" description="Helical" evidence="3">
    <location>
        <begin position="21"/>
        <end position="42"/>
    </location>
</feature>
<gene>
    <name evidence="5" type="ORF">ACFQ1Z_06185</name>
</gene>
<keyword evidence="3" id="KW-1133">Transmembrane helix</keyword>
<dbReference type="PANTHER" id="PTHR45138">
    <property type="entry name" value="REGULATORY COMPONENTS OF SENSORY TRANSDUCTION SYSTEM"/>
    <property type="match status" value="1"/>
</dbReference>
<feature type="transmembrane region" description="Helical" evidence="3">
    <location>
        <begin position="74"/>
        <end position="94"/>
    </location>
</feature>
<evidence type="ECO:0000259" key="4">
    <source>
        <dbReference type="PROSITE" id="PS50887"/>
    </source>
</evidence>
<dbReference type="EC" id="2.7.7.65" evidence="1"/>
<feature type="transmembrane region" description="Helical" evidence="3">
    <location>
        <begin position="48"/>
        <end position="67"/>
    </location>
</feature>
<dbReference type="Gene3D" id="3.30.70.270">
    <property type="match status" value="1"/>
</dbReference>
<dbReference type="SMART" id="SM00267">
    <property type="entry name" value="GGDEF"/>
    <property type="match status" value="1"/>
</dbReference>
<protein>
    <recommendedName>
        <fullName evidence="1">diguanylate cyclase</fullName>
        <ecNumber evidence="1">2.7.7.65</ecNumber>
    </recommendedName>
</protein>
<feature type="transmembrane region" description="Helical" evidence="3">
    <location>
        <begin position="123"/>
        <end position="143"/>
    </location>
</feature>
<evidence type="ECO:0000256" key="2">
    <source>
        <dbReference type="ARBA" id="ARBA00034247"/>
    </source>
</evidence>
<evidence type="ECO:0000256" key="1">
    <source>
        <dbReference type="ARBA" id="ARBA00012528"/>
    </source>
</evidence>
<keyword evidence="6" id="KW-1185">Reference proteome</keyword>
<feature type="transmembrane region" description="Helical" evidence="3">
    <location>
        <begin position="149"/>
        <end position="168"/>
    </location>
</feature>
<sequence>MLRPIQLFPELTDTVNVRYKVIFLNNVFTFAGLASLAMSLIRWNNDPFLGKVDLLFSCIAFILLWILHRYHKMVELIASIALWLCFVQFLTVFFVGNGNATRSGLLLLILAAAFYLKGRVAGYSMLAILLSLVIGNHVLGLFPSDYSNLDLLSLGFYLLAQFFIIHNYESLRETQTSYLKALNSDLEAQVQQRTEQLAAANQALEMEKLNLTRLSSTDHLTGLSNRHHFETRFAEYPPSASRKTADALILIDIDNFKKINDTYGHVLGDKVLKSVASCMQKHSRIFDITVRWGGDELVIYAPRTNLKQACQLAEKIRKHINDLPIEESGPITISAGVAVLQPGDSLSQLLNRADKALYEAKQAGRNSVYAAAPA</sequence>
<organism evidence="5 6">
    <name type="scientific">Methylophilus luteus</name>
    <dbReference type="NCBI Taxonomy" id="640108"/>
    <lineage>
        <taxon>Bacteria</taxon>
        <taxon>Pseudomonadati</taxon>
        <taxon>Pseudomonadota</taxon>
        <taxon>Betaproteobacteria</taxon>
        <taxon>Nitrosomonadales</taxon>
        <taxon>Methylophilaceae</taxon>
        <taxon>Methylophilus</taxon>
    </lineage>
</organism>
<evidence type="ECO:0000313" key="5">
    <source>
        <dbReference type="EMBL" id="MFD0913130.1"/>
    </source>
</evidence>
<evidence type="ECO:0000256" key="3">
    <source>
        <dbReference type="SAM" id="Phobius"/>
    </source>
</evidence>
<dbReference type="RefSeq" id="WP_379056391.1">
    <property type="nucleotide sequence ID" value="NZ_JBHTKB010000001.1"/>
</dbReference>
<dbReference type="InterPro" id="IPR029787">
    <property type="entry name" value="Nucleotide_cyclase"/>
</dbReference>
<dbReference type="PANTHER" id="PTHR45138:SF9">
    <property type="entry name" value="DIGUANYLATE CYCLASE DGCM-RELATED"/>
    <property type="match status" value="1"/>
</dbReference>
<dbReference type="Pfam" id="PF00990">
    <property type="entry name" value="GGDEF"/>
    <property type="match status" value="1"/>
</dbReference>
<proteinExistence type="predicted"/>
<dbReference type="InterPro" id="IPR043128">
    <property type="entry name" value="Rev_trsase/Diguanyl_cyclase"/>
</dbReference>
<evidence type="ECO:0000313" key="6">
    <source>
        <dbReference type="Proteomes" id="UP001597128"/>
    </source>
</evidence>
<dbReference type="NCBIfam" id="TIGR00254">
    <property type="entry name" value="GGDEF"/>
    <property type="match status" value="1"/>
</dbReference>
<keyword evidence="3" id="KW-0812">Transmembrane</keyword>
<dbReference type="PROSITE" id="PS50887">
    <property type="entry name" value="GGDEF"/>
    <property type="match status" value="1"/>
</dbReference>
<name>A0ABW3F859_9PROT</name>
<dbReference type="InterPro" id="IPR000160">
    <property type="entry name" value="GGDEF_dom"/>
</dbReference>
<feature type="domain" description="GGDEF" evidence="4">
    <location>
        <begin position="244"/>
        <end position="373"/>
    </location>
</feature>
<dbReference type="InterPro" id="IPR050469">
    <property type="entry name" value="Diguanylate_Cyclase"/>
</dbReference>
<dbReference type="CDD" id="cd01949">
    <property type="entry name" value="GGDEF"/>
    <property type="match status" value="1"/>
</dbReference>